<dbReference type="InterPro" id="IPR000611">
    <property type="entry name" value="NPY_rcpt"/>
</dbReference>
<dbReference type="InterPro" id="IPR000276">
    <property type="entry name" value="GPCR_Rhodpsn"/>
</dbReference>
<dbReference type="AlphaFoldDB" id="A0A8I6TJE1"/>
<feature type="transmembrane region" description="Helical" evidence="10">
    <location>
        <begin position="38"/>
        <end position="62"/>
    </location>
</feature>
<dbReference type="Proteomes" id="UP000494040">
    <property type="component" value="Unassembled WGS sequence"/>
</dbReference>
<reference evidence="12" key="1">
    <citation type="submission" date="2022-01" db="UniProtKB">
        <authorList>
            <consortium name="EnsemblMetazoa"/>
        </authorList>
    </citation>
    <scope>IDENTIFICATION</scope>
</reference>
<evidence type="ECO:0000256" key="2">
    <source>
        <dbReference type="ARBA" id="ARBA00010663"/>
    </source>
</evidence>
<keyword evidence="5 9" id="KW-0297">G-protein coupled receptor</keyword>
<feature type="transmembrane region" description="Helical" evidence="10">
    <location>
        <begin position="154"/>
        <end position="174"/>
    </location>
</feature>
<evidence type="ECO:0000313" key="13">
    <source>
        <dbReference type="Proteomes" id="UP000494040"/>
    </source>
</evidence>
<dbReference type="PANTHER" id="PTHR24235">
    <property type="entry name" value="NEUROPEPTIDE Y RECEPTOR"/>
    <property type="match status" value="1"/>
</dbReference>
<feature type="transmembrane region" description="Helical" evidence="10">
    <location>
        <begin position="74"/>
        <end position="100"/>
    </location>
</feature>
<dbReference type="GO" id="GO:0043005">
    <property type="term" value="C:neuron projection"/>
    <property type="evidence" value="ECO:0007669"/>
    <property type="project" value="TreeGrafter"/>
</dbReference>
<evidence type="ECO:0000313" key="12">
    <source>
        <dbReference type="EnsemblMetazoa" id="XP_014255151.1"/>
    </source>
</evidence>
<evidence type="ECO:0000256" key="4">
    <source>
        <dbReference type="ARBA" id="ARBA00022989"/>
    </source>
</evidence>
<dbReference type="PANTHER" id="PTHR24235:SF29">
    <property type="entry name" value="GH23382P"/>
    <property type="match status" value="1"/>
</dbReference>
<sequence length="374" mass="42868">MSELEWVHLEEYNETDNHTIDCTIVGPEGLLSSGYFQTAVYCLYIVIFVIALCGNGLVCYVVQSSPRMRTVTNFFIGNLAVGDIFMALLCVPFSCVPNLLQYWPFGLQFCRLVSYSQAVSVLVSAYTLVAISVDRYMAILWPLKPRMSKSMAKLIILTVWLIAVATALPISYVTKLKKPLNSPWHEECDRYVCAEVWNSNDARHLYSYSLLSLQYVVPLLVLLYTYTSIAVVVWGKSTPGEAETSRDMRMAKSKRKMIIMMVTVVVVFTICWLPFNILLLVWEANPNIELWQGLPFLYFALHWLAMSHACYNPLIYCWLNARFRSAFCLTLKKLSCKRKPPPDQLLHRINTCTTYISMHRAKHRSKSSCLEQQI</sequence>
<keyword evidence="3 9" id="KW-0812">Transmembrane</keyword>
<evidence type="ECO:0000256" key="10">
    <source>
        <dbReference type="SAM" id="Phobius"/>
    </source>
</evidence>
<dbReference type="GO" id="GO:0005886">
    <property type="term" value="C:plasma membrane"/>
    <property type="evidence" value="ECO:0007669"/>
    <property type="project" value="TreeGrafter"/>
</dbReference>
<protein>
    <recommendedName>
        <fullName evidence="11">G-protein coupled receptors family 1 profile domain-containing protein</fullName>
    </recommendedName>
</protein>
<keyword evidence="8 9" id="KW-0807">Transducer</keyword>
<dbReference type="PRINTS" id="PR00237">
    <property type="entry name" value="GPCRRHODOPSN"/>
</dbReference>
<evidence type="ECO:0000256" key="3">
    <source>
        <dbReference type="ARBA" id="ARBA00022692"/>
    </source>
</evidence>
<feature type="transmembrane region" description="Helical" evidence="10">
    <location>
        <begin position="112"/>
        <end position="133"/>
    </location>
</feature>
<keyword evidence="4 10" id="KW-1133">Transmembrane helix</keyword>
<dbReference type="GO" id="GO:0042923">
    <property type="term" value="F:neuropeptide binding"/>
    <property type="evidence" value="ECO:0007669"/>
    <property type="project" value="TreeGrafter"/>
</dbReference>
<evidence type="ECO:0000259" key="11">
    <source>
        <dbReference type="PROSITE" id="PS50262"/>
    </source>
</evidence>
<dbReference type="InterPro" id="IPR017452">
    <property type="entry name" value="GPCR_Rhodpsn_7TM"/>
</dbReference>
<dbReference type="OMA" id="DMRIQHS"/>
<dbReference type="PROSITE" id="PS50262">
    <property type="entry name" value="G_PROTEIN_RECEP_F1_2"/>
    <property type="match status" value="1"/>
</dbReference>
<evidence type="ECO:0000256" key="6">
    <source>
        <dbReference type="ARBA" id="ARBA00023136"/>
    </source>
</evidence>
<keyword evidence="7 9" id="KW-0675">Receptor</keyword>
<dbReference type="FunFam" id="1.20.1070.10:FF:000291">
    <property type="entry name" value="Predicted protein"/>
    <property type="match status" value="1"/>
</dbReference>
<keyword evidence="6 10" id="KW-0472">Membrane</keyword>
<evidence type="ECO:0000256" key="1">
    <source>
        <dbReference type="ARBA" id="ARBA00004141"/>
    </source>
</evidence>
<feature type="transmembrane region" description="Helical" evidence="10">
    <location>
        <begin position="257"/>
        <end position="282"/>
    </location>
</feature>
<proteinExistence type="inferred from homology"/>
<dbReference type="CDD" id="cd15392">
    <property type="entry name" value="7tmA_PR4-like"/>
    <property type="match status" value="1"/>
</dbReference>
<organism evidence="12 13">
    <name type="scientific">Cimex lectularius</name>
    <name type="common">Bed bug</name>
    <name type="synonym">Acanthia lectularia</name>
    <dbReference type="NCBI Taxonomy" id="79782"/>
    <lineage>
        <taxon>Eukaryota</taxon>
        <taxon>Metazoa</taxon>
        <taxon>Ecdysozoa</taxon>
        <taxon>Arthropoda</taxon>
        <taxon>Hexapoda</taxon>
        <taxon>Insecta</taxon>
        <taxon>Pterygota</taxon>
        <taxon>Neoptera</taxon>
        <taxon>Paraneoptera</taxon>
        <taxon>Hemiptera</taxon>
        <taxon>Heteroptera</taxon>
        <taxon>Panheteroptera</taxon>
        <taxon>Cimicomorpha</taxon>
        <taxon>Cimicidae</taxon>
        <taxon>Cimex</taxon>
    </lineage>
</organism>
<dbReference type="Gene3D" id="1.20.1070.10">
    <property type="entry name" value="Rhodopsin 7-helix transmembrane proteins"/>
    <property type="match status" value="1"/>
</dbReference>
<gene>
    <name evidence="12" type="primary">106669850</name>
</gene>
<dbReference type="EnsemblMetazoa" id="XM_014399665.2">
    <property type="protein sequence ID" value="XP_014255151.1"/>
    <property type="gene ID" value="LOC106669850"/>
</dbReference>
<dbReference type="PRINTS" id="PR01012">
    <property type="entry name" value="NRPEPTIDEYR"/>
</dbReference>
<dbReference type="GO" id="GO:0004983">
    <property type="term" value="F:neuropeptide Y receptor activity"/>
    <property type="evidence" value="ECO:0007669"/>
    <property type="project" value="InterPro"/>
</dbReference>
<dbReference type="SUPFAM" id="SSF81321">
    <property type="entry name" value="Family A G protein-coupled receptor-like"/>
    <property type="match status" value="1"/>
</dbReference>
<dbReference type="Pfam" id="PF00001">
    <property type="entry name" value="7tm_1"/>
    <property type="match status" value="1"/>
</dbReference>
<keyword evidence="13" id="KW-1185">Reference proteome</keyword>
<evidence type="ECO:0000256" key="5">
    <source>
        <dbReference type="ARBA" id="ARBA00023040"/>
    </source>
</evidence>
<evidence type="ECO:0000256" key="7">
    <source>
        <dbReference type="ARBA" id="ARBA00023170"/>
    </source>
</evidence>
<dbReference type="OrthoDB" id="10053194at2759"/>
<dbReference type="KEGG" id="clec:106669850"/>
<evidence type="ECO:0000256" key="9">
    <source>
        <dbReference type="RuleBase" id="RU000688"/>
    </source>
</evidence>
<comment type="subcellular location">
    <subcellularLocation>
        <location evidence="1">Membrane</location>
        <topology evidence="1">Multi-pass membrane protein</topology>
    </subcellularLocation>
</comment>
<feature type="transmembrane region" description="Helical" evidence="10">
    <location>
        <begin position="215"/>
        <end position="236"/>
    </location>
</feature>
<evidence type="ECO:0000256" key="8">
    <source>
        <dbReference type="ARBA" id="ARBA00023224"/>
    </source>
</evidence>
<dbReference type="PROSITE" id="PS00237">
    <property type="entry name" value="G_PROTEIN_RECEP_F1_1"/>
    <property type="match status" value="1"/>
</dbReference>
<feature type="transmembrane region" description="Helical" evidence="10">
    <location>
        <begin position="294"/>
        <end position="319"/>
    </location>
</feature>
<comment type="similarity">
    <text evidence="2 9">Belongs to the G-protein coupled receptor 1 family.</text>
</comment>
<accession>A0A8I6TJE1</accession>
<feature type="domain" description="G-protein coupled receptors family 1 profile" evidence="11">
    <location>
        <begin position="54"/>
        <end position="316"/>
    </location>
</feature>
<name>A0A8I6TJE1_CIMLE</name>